<dbReference type="Proteomes" id="UP001157418">
    <property type="component" value="Unassembled WGS sequence"/>
</dbReference>
<organism evidence="1 2">
    <name type="scientific">Lactuca virosa</name>
    <dbReference type="NCBI Taxonomy" id="75947"/>
    <lineage>
        <taxon>Eukaryota</taxon>
        <taxon>Viridiplantae</taxon>
        <taxon>Streptophyta</taxon>
        <taxon>Embryophyta</taxon>
        <taxon>Tracheophyta</taxon>
        <taxon>Spermatophyta</taxon>
        <taxon>Magnoliopsida</taxon>
        <taxon>eudicotyledons</taxon>
        <taxon>Gunneridae</taxon>
        <taxon>Pentapetalae</taxon>
        <taxon>asterids</taxon>
        <taxon>campanulids</taxon>
        <taxon>Asterales</taxon>
        <taxon>Asteraceae</taxon>
        <taxon>Cichorioideae</taxon>
        <taxon>Cichorieae</taxon>
        <taxon>Lactucinae</taxon>
        <taxon>Lactuca</taxon>
    </lineage>
</organism>
<protein>
    <submittedName>
        <fullName evidence="1">Uncharacterized protein</fullName>
    </submittedName>
</protein>
<accession>A0AAU9NT05</accession>
<reference evidence="1 2" key="1">
    <citation type="submission" date="2022-01" db="EMBL/GenBank/DDBJ databases">
        <authorList>
            <person name="Xiong W."/>
            <person name="Schranz E."/>
        </authorList>
    </citation>
    <scope>NUCLEOTIDE SEQUENCE [LARGE SCALE GENOMIC DNA]</scope>
</reference>
<dbReference type="AlphaFoldDB" id="A0AAU9NT05"/>
<evidence type="ECO:0000313" key="2">
    <source>
        <dbReference type="Proteomes" id="UP001157418"/>
    </source>
</evidence>
<proteinExistence type="predicted"/>
<evidence type="ECO:0000313" key="1">
    <source>
        <dbReference type="EMBL" id="CAH1440829.1"/>
    </source>
</evidence>
<dbReference type="EMBL" id="CAKMRJ010005412">
    <property type="protein sequence ID" value="CAH1440829.1"/>
    <property type="molecule type" value="Genomic_DNA"/>
</dbReference>
<keyword evidence="2" id="KW-1185">Reference proteome</keyword>
<sequence length="69" mass="7958">MAFYCLPIIVNSFQTAPTFKNKRKSVGSELYPQGRLTYLVVHARVRGNLQGLILNMKILEKERLQYMAV</sequence>
<gene>
    <name evidence="1" type="ORF">LVIROSA_LOCUS26938</name>
</gene>
<name>A0AAU9NT05_9ASTR</name>
<comment type="caution">
    <text evidence="1">The sequence shown here is derived from an EMBL/GenBank/DDBJ whole genome shotgun (WGS) entry which is preliminary data.</text>
</comment>